<evidence type="ECO:0000256" key="3">
    <source>
        <dbReference type="SAM" id="SignalP"/>
    </source>
</evidence>
<gene>
    <name evidence="4" type="ORF">C0Z19_02195</name>
</gene>
<dbReference type="PANTHER" id="PTHR30203:SF24">
    <property type="entry name" value="BLR4935 PROTEIN"/>
    <property type="match status" value="1"/>
</dbReference>
<feature type="chain" id="PRO_5014860254" evidence="3">
    <location>
        <begin position="22"/>
        <end position="470"/>
    </location>
</feature>
<organism evidence="4 5">
    <name type="scientific">Trinickia soli</name>
    <dbReference type="NCBI Taxonomy" id="380675"/>
    <lineage>
        <taxon>Bacteria</taxon>
        <taxon>Pseudomonadati</taxon>
        <taxon>Pseudomonadota</taxon>
        <taxon>Betaproteobacteria</taxon>
        <taxon>Burkholderiales</taxon>
        <taxon>Burkholderiaceae</taxon>
        <taxon>Trinickia</taxon>
    </lineage>
</organism>
<evidence type="ECO:0000313" key="5">
    <source>
        <dbReference type="Proteomes" id="UP000235347"/>
    </source>
</evidence>
<proteinExistence type="inferred from homology"/>
<evidence type="ECO:0000256" key="1">
    <source>
        <dbReference type="ARBA" id="ARBA00007613"/>
    </source>
</evidence>
<protein>
    <submittedName>
        <fullName evidence="4">Divalent cation transporter</fullName>
    </submittedName>
</protein>
<comment type="caution">
    <text evidence="4">The sequence shown here is derived from an EMBL/GenBank/DDBJ whole genome shotgun (WGS) entry which is preliminary data.</text>
</comment>
<name>A0A2N7WGH9_9BURK</name>
<accession>A0A2N7WGH9</accession>
<evidence type="ECO:0000256" key="2">
    <source>
        <dbReference type="SAM" id="MobiDB-lite"/>
    </source>
</evidence>
<keyword evidence="3" id="KW-0732">Signal</keyword>
<comment type="similarity">
    <text evidence="1">Belongs to the outer membrane factor (OMF) (TC 1.B.17) family.</text>
</comment>
<dbReference type="AlphaFoldDB" id="A0A2N7WGH9"/>
<dbReference type="PANTHER" id="PTHR30203">
    <property type="entry name" value="OUTER MEMBRANE CATION EFFLUX PROTEIN"/>
    <property type="match status" value="1"/>
</dbReference>
<keyword evidence="5" id="KW-1185">Reference proteome</keyword>
<dbReference type="Gene3D" id="1.20.1600.10">
    <property type="entry name" value="Outer membrane efflux proteins (OEP)"/>
    <property type="match status" value="1"/>
</dbReference>
<sequence length="470" mass="50685">MHRLFPLIALCLLAGCTTYHAQPLVPADLAHKFERRSLADAGLHAFVVSSIGHDVTPWPPSQWNRELLTLAAWYYSPTLAVARAQSETARAHVDVAGAIPNPTLQLPFEYATPNPGPGAPFTTGIALDIPIETAGKRGYRIDQATHLATAAQFDLDTQAWKVTAQVRDALIALCAAQARRAALARSIAAEQAVVAMMKMRNQQGENSSSDVTRAALTMNQTQREYAASRAAIDDARAQLAAAIGIPVSAMDGIDIDMSSLRAPPLPPPDAEAQREAIFHRSDLLASLADYAAAESALQLEVAKQYPDIHLGPGYTYDTGTRRIAFGLAGITLPIFDQNQGGIREAESKRKEAAARTAALQDTILGALDQALTRYRSSFAALRLADDQLNLARKQLNDGTAEFSSGEIDRLEYTKAKAAYETHEIVRLDALAAARQAAAAVEDAMQRPLRRSPHDADDVDDASTHRRGGQQ</sequence>
<dbReference type="GO" id="GO:0015562">
    <property type="term" value="F:efflux transmembrane transporter activity"/>
    <property type="evidence" value="ECO:0007669"/>
    <property type="project" value="InterPro"/>
</dbReference>
<feature type="signal peptide" evidence="3">
    <location>
        <begin position="1"/>
        <end position="21"/>
    </location>
</feature>
<dbReference type="InterPro" id="IPR003423">
    <property type="entry name" value="OMP_efflux"/>
</dbReference>
<dbReference type="EMBL" id="PNYB01000001">
    <property type="protein sequence ID" value="PMS28527.1"/>
    <property type="molecule type" value="Genomic_DNA"/>
</dbReference>
<feature type="region of interest" description="Disordered" evidence="2">
    <location>
        <begin position="442"/>
        <end position="470"/>
    </location>
</feature>
<dbReference type="PROSITE" id="PS51257">
    <property type="entry name" value="PROKAR_LIPOPROTEIN"/>
    <property type="match status" value="1"/>
</dbReference>
<dbReference type="Proteomes" id="UP000235347">
    <property type="component" value="Unassembled WGS sequence"/>
</dbReference>
<dbReference type="InterPro" id="IPR010131">
    <property type="entry name" value="MdtP/NodT-like"/>
</dbReference>
<evidence type="ECO:0000313" key="4">
    <source>
        <dbReference type="EMBL" id="PMS28527.1"/>
    </source>
</evidence>
<reference evidence="4 5" key="1">
    <citation type="submission" date="2018-01" db="EMBL/GenBank/DDBJ databases">
        <title>Whole genome analyses suggest that Burkholderia sensu lato contains two further novel genera in the rhizoxinica-symbiotica group Mycetohabitans gen. nov., and Trinickia gen. nov.: implications for the evolution of diazotrophy and nodulation in the Burkholderiaceae.</title>
        <authorList>
            <person name="Estrada-de los Santos P."/>
            <person name="Palmer M."/>
            <person name="Chavez-Ramirez B."/>
            <person name="Beukes C."/>
            <person name="Steenkamp E.T."/>
            <person name="Hirsch A.M."/>
            <person name="Manyaka P."/>
            <person name="Maluk M."/>
            <person name="Lafos M."/>
            <person name="Crook M."/>
            <person name="Gross E."/>
            <person name="Simon M.F."/>
            <person name="Bueno dos Reis Junior F."/>
            <person name="Poole P.S."/>
            <person name="Venter S.N."/>
            <person name="James E.K."/>
        </authorList>
    </citation>
    <scope>NUCLEOTIDE SEQUENCE [LARGE SCALE GENOMIC DNA]</scope>
    <source>
        <strain evidence="4 5">GP25-8</strain>
    </source>
</reference>
<dbReference type="SUPFAM" id="SSF56954">
    <property type="entry name" value="Outer membrane efflux proteins (OEP)"/>
    <property type="match status" value="1"/>
</dbReference>
<dbReference type="RefSeq" id="WP_102608115.1">
    <property type="nucleotide sequence ID" value="NZ_CADIKD010000006.1"/>
</dbReference>
<dbReference type="Pfam" id="PF02321">
    <property type="entry name" value="OEP"/>
    <property type="match status" value="2"/>
</dbReference>